<evidence type="ECO:0000313" key="3">
    <source>
        <dbReference type="EMBL" id="PRY74365.1"/>
    </source>
</evidence>
<dbReference type="Proteomes" id="UP000238007">
    <property type="component" value="Unassembled WGS sequence"/>
</dbReference>
<feature type="transmembrane region" description="Helical" evidence="2">
    <location>
        <begin position="360"/>
        <end position="377"/>
    </location>
</feature>
<keyword evidence="1" id="KW-0813">Transport</keyword>
<accession>A0A2T0VTG2</accession>
<keyword evidence="2" id="KW-1133">Transmembrane helix</keyword>
<dbReference type="AlphaFoldDB" id="A0A2T0VTG2"/>
<feature type="transmembrane region" description="Helical" evidence="2">
    <location>
        <begin position="140"/>
        <end position="162"/>
    </location>
</feature>
<keyword evidence="2" id="KW-0472">Membrane</keyword>
<feature type="transmembrane region" description="Helical" evidence="2">
    <location>
        <begin position="199"/>
        <end position="220"/>
    </location>
</feature>
<dbReference type="EMBL" id="PVTP01000018">
    <property type="protein sequence ID" value="PRY74365.1"/>
    <property type="molecule type" value="Genomic_DNA"/>
</dbReference>
<name>A0A2T0VTG2_9RHOB</name>
<feature type="transmembrane region" description="Helical" evidence="2">
    <location>
        <begin position="21"/>
        <end position="46"/>
    </location>
</feature>
<dbReference type="PANTHER" id="PTHR43298:SF2">
    <property type="entry name" value="FMN_FAD EXPORTER YEEO-RELATED"/>
    <property type="match status" value="1"/>
</dbReference>
<dbReference type="PANTHER" id="PTHR43298">
    <property type="entry name" value="MULTIDRUG RESISTANCE PROTEIN NORM-RELATED"/>
    <property type="match status" value="1"/>
</dbReference>
<sequence length="459" mass="49669">MSWTKSRPTVSTTSGPKSRDIFALAWPMTLKAIMLHGTVVIDAYLVAALGEISLAAMGLAAAIAGFVLGAILAFSNAMQIRTAQAYGTRDPVFIKSVLASGMTISVVVGCIGLAIISIFGGTVVGIMAPTGEVATLAKDYLAVFAIVILAEAIGQCLSSFFNGCGRTKISLYSFCLSLPINIVASIAFIHGYWGLPALGVTGAAIGSAIAATVQVSFLIYQLSRHDSYLRKIHGWRQTNFAQTLKRHLIFALPIAVTFFSATFATHICTLIYAKLSLNAFAAMTLIAPWIMVAGTIGMQWAQATGIIVAQLLGQNEQEQVLDRFLSSAWRGAFIAAAFVAAIFLIVCLSASYLYSDLNTQTRSFLLSFLPILLILPFPKGSNAICGNTLRASGDTVYVMHIFVWSQWLFRVPATALAVLYFDLSVIWVLSILLFEECIKFPAFHRRIYRGEWKRAIVSE</sequence>
<comment type="caution">
    <text evidence="3">The sequence shown here is derived from an EMBL/GenBank/DDBJ whole genome shotgun (WGS) entry which is preliminary data.</text>
</comment>
<evidence type="ECO:0000256" key="2">
    <source>
        <dbReference type="SAM" id="Phobius"/>
    </source>
</evidence>
<protein>
    <submittedName>
        <fullName evidence="3">Putative MATE family efflux protein</fullName>
    </submittedName>
</protein>
<feature type="transmembrane region" description="Helical" evidence="2">
    <location>
        <begin position="52"/>
        <end position="75"/>
    </location>
</feature>
<gene>
    <name evidence="3" type="ORF">CLV80_1182</name>
</gene>
<reference evidence="3 4" key="1">
    <citation type="submission" date="2018-03" db="EMBL/GenBank/DDBJ databases">
        <title>Genomic Encyclopedia of Archaeal and Bacterial Type Strains, Phase II (KMG-II): from individual species to whole genera.</title>
        <authorList>
            <person name="Goeker M."/>
        </authorList>
    </citation>
    <scope>NUCLEOTIDE SEQUENCE [LARGE SCALE GENOMIC DNA]</scope>
    <source>
        <strain evidence="3 4">DSM 101533</strain>
    </source>
</reference>
<feature type="transmembrane region" description="Helical" evidence="2">
    <location>
        <begin position="169"/>
        <end position="193"/>
    </location>
</feature>
<proteinExistence type="predicted"/>
<feature type="transmembrane region" description="Helical" evidence="2">
    <location>
        <begin position="279"/>
        <end position="312"/>
    </location>
</feature>
<feature type="transmembrane region" description="Helical" evidence="2">
    <location>
        <begin position="248"/>
        <end position="273"/>
    </location>
</feature>
<organism evidence="3 4">
    <name type="scientific">Yoonia maritima</name>
    <dbReference type="NCBI Taxonomy" id="1435347"/>
    <lineage>
        <taxon>Bacteria</taxon>
        <taxon>Pseudomonadati</taxon>
        <taxon>Pseudomonadota</taxon>
        <taxon>Alphaproteobacteria</taxon>
        <taxon>Rhodobacterales</taxon>
        <taxon>Paracoccaceae</taxon>
        <taxon>Yoonia</taxon>
    </lineage>
</organism>
<keyword evidence="2" id="KW-0812">Transmembrane</keyword>
<feature type="transmembrane region" description="Helical" evidence="2">
    <location>
        <begin position="333"/>
        <end position="354"/>
    </location>
</feature>
<dbReference type="InterPro" id="IPR002528">
    <property type="entry name" value="MATE_fam"/>
</dbReference>
<dbReference type="Pfam" id="PF01554">
    <property type="entry name" value="MatE"/>
    <property type="match status" value="2"/>
</dbReference>
<dbReference type="GO" id="GO:0005886">
    <property type="term" value="C:plasma membrane"/>
    <property type="evidence" value="ECO:0007669"/>
    <property type="project" value="TreeGrafter"/>
</dbReference>
<dbReference type="GO" id="GO:0042910">
    <property type="term" value="F:xenobiotic transmembrane transporter activity"/>
    <property type="evidence" value="ECO:0007669"/>
    <property type="project" value="InterPro"/>
</dbReference>
<keyword evidence="4" id="KW-1185">Reference proteome</keyword>
<evidence type="ECO:0000256" key="1">
    <source>
        <dbReference type="ARBA" id="ARBA00022448"/>
    </source>
</evidence>
<dbReference type="OrthoDB" id="9780160at2"/>
<feature type="transmembrane region" description="Helical" evidence="2">
    <location>
        <begin position="96"/>
        <end position="120"/>
    </location>
</feature>
<dbReference type="GO" id="GO:0015297">
    <property type="term" value="F:antiporter activity"/>
    <property type="evidence" value="ECO:0007669"/>
    <property type="project" value="InterPro"/>
</dbReference>
<dbReference type="InterPro" id="IPR050222">
    <property type="entry name" value="MATE_MdtK"/>
</dbReference>
<feature type="transmembrane region" description="Helical" evidence="2">
    <location>
        <begin position="415"/>
        <end position="434"/>
    </location>
</feature>
<evidence type="ECO:0000313" key="4">
    <source>
        <dbReference type="Proteomes" id="UP000238007"/>
    </source>
</evidence>